<dbReference type="AlphaFoldDB" id="A0A7E4V6B8"/>
<keyword evidence="2" id="KW-1185">Reference proteome</keyword>
<dbReference type="WBParaSite" id="Pan_g17004.t1">
    <property type="protein sequence ID" value="Pan_g17004.t1"/>
    <property type="gene ID" value="Pan_g17004"/>
</dbReference>
<proteinExistence type="predicted"/>
<accession>A0A7E4V6B8</accession>
<protein>
    <submittedName>
        <fullName evidence="3">Uncharacterized protein</fullName>
    </submittedName>
</protein>
<name>A0A7E4V6B8_PANRE</name>
<reference evidence="2" key="1">
    <citation type="journal article" date="2013" name="Genetics">
        <title>The draft genome and transcriptome of Panagrellus redivivus are shaped by the harsh demands of a free-living lifestyle.</title>
        <authorList>
            <person name="Srinivasan J."/>
            <person name="Dillman A.R."/>
            <person name="Macchietto M.G."/>
            <person name="Heikkinen L."/>
            <person name="Lakso M."/>
            <person name="Fracchia K.M."/>
            <person name="Antoshechkin I."/>
            <person name="Mortazavi A."/>
            <person name="Wong G."/>
            <person name="Sternberg P.W."/>
        </authorList>
    </citation>
    <scope>NUCLEOTIDE SEQUENCE [LARGE SCALE GENOMIC DNA]</scope>
    <source>
        <strain evidence="2">MT8872</strain>
    </source>
</reference>
<evidence type="ECO:0000313" key="3">
    <source>
        <dbReference type="WBParaSite" id="Pan_g17004.t1"/>
    </source>
</evidence>
<evidence type="ECO:0000256" key="1">
    <source>
        <dbReference type="SAM" id="MobiDB-lite"/>
    </source>
</evidence>
<evidence type="ECO:0000313" key="2">
    <source>
        <dbReference type="Proteomes" id="UP000492821"/>
    </source>
</evidence>
<feature type="compositionally biased region" description="Polar residues" evidence="1">
    <location>
        <begin position="14"/>
        <end position="24"/>
    </location>
</feature>
<sequence>MSRQYLPRGKPRRTSSQTGNNTQDAAARPPWMRYHSFCGSETARSIVGVVKIAEIIAWGYGPYGGQNGESNLSG</sequence>
<reference evidence="3" key="2">
    <citation type="submission" date="2020-10" db="UniProtKB">
        <authorList>
            <consortium name="WormBaseParasite"/>
        </authorList>
    </citation>
    <scope>IDENTIFICATION</scope>
</reference>
<feature type="region of interest" description="Disordered" evidence="1">
    <location>
        <begin position="1"/>
        <end position="29"/>
    </location>
</feature>
<organism evidence="2 3">
    <name type="scientific">Panagrellus redivivus</name>
    <name type="common">Microworm</name>
    <dbReference type="NCBI Taxonomy" id="6233"/>
    <lineage>
        <taxon>Eukaryota</taxon>
        <taxon>Metazoa</taxon>
        <taxon>Ecdysozoa</taxon>
        <taxon>Nematoda</taxon>
        <taxon>Chromadorea</taxon>
        <taxon>Rhabditida</taxon>
        <taxon>Tylenchina</taxon>
        <taxon>Panagrolaimomorpha</taxon>
        <taxon>Panagrolaimoidea</taxon>
        <taxon>Panagrolaimidae</taxon>
        <taxon>Panagrellus</taxon>
    </lineage>
</organism>
<dbReference type="Proteomes" id="UP000492821">
    <property type="component" value="Unassembled WGS sequence"/>
</dbReference>